<keyword evidence="6" id="KW-0503">Monooxygenase</keyword>
<dbReference type="InterPro" id="IPR050641">
    <property type="entry name" value="RIFMO-like"/>
</dbReference>
<dbReference type="InterPro" id="IPR036188">
    <property type="entry name" value="FAD/NAD-bd_sf"/>
</dbReference>
<feature type="domain" description="FAD-binding" evidence="5">
    <location>
        <begin position="15"/>
        <end position="380"/>
    </location>
</feature>
<dbReference type="GO" id="GO:0070449">
    <property type="term" value="C:elongin complex"/>
    <property type="evidence" value="ECO:0007669"/>
    <property type="project" value="InterPro"/>
</dbReference>
<keyword evidence="2" id="KW-0274">FAD</keyword>
<dbReference type="STRING" id="28573.A0A0U1M608"/>
<proteinExistence type="predicted"/>
<dbReference type="Proteomes" id="UP000054383">
    <property type="component" value="Unassembled WGS sequence"/>
</dbReference>
<dbReference type="GO" id="GO:0071949">
    <property type="term" value="F:FAD binding"/>
    <property type="evidence" value="ECO:0007669"/>
    <property type="project" value="InterPro"/>
</dbReference>
<evidence type="ECO:0000256" key="2">
    <source>
        <dbReference type="ARBA" id="ARBA00022827"/>
    </source>
</evidence>
<dbReference type="InterPro" id="IPR010684">
    <property type="entry name" value="RNA_pol_II_trans_fac_SIII_A"/>
</dbReference>
<dbReference type="SUPFAM" id="SSF51905">
    <property type="entry name" value="FAD/NAD(P)-binding domain"/>
    <property type="match status" value="1"/>
</dbReference>
<dbReference type="PANTHER" id="PTHR43004">
    <property type="entry name" value="TRK SYSTEM POTASSIUM UPTAKE PROTEIN"/>
    <property type="match status" value="1"/>
</dbReference>
<accession>A0A0U1M608</accession>
<dbReference type="GO" id="GO:0006368">
    <property type="term" value="P:transcription elongation by RNA polymerase II"/>
    <property type="evidence" value="ECO:0007669"/>
    <property type="project" value="InterPro"/>
</dbReference>
<dbReference type="Pfam" id="PF06881">
    <property type="entry name" value="Elongin_A"/>
    <property type="match status" value="1"/>
</dbReference>
<feature type="region of interest" description="Disordered" evidence="4">
    <location>
        <begin position="755"/>
        <end position="872"/>
    </location>
</feature>
<organism evidence="6 7">
    <name type="scientific">Talaromyces islandicus</name>
    <name type="common">Penicillium islandicum</name>
    <dbReference type="NCBI Taxonomy" id="28573"/>
    <lineage>
        <taxon>Eukaryota</taxon>
        <taxon>Fungi</taxon>
        <taxon>Dikarya</taxon>
        <taxon>Ascomycota</taxon>
        <taxon>Pezizomycotina</taxon>
        <taxon>Eurotiomycetes</taxon>
        <taxon>Eurotiomycetidae</taxon>
        <taxon>Eurotiales</taxon>
        <taxon>Trichocomaceae</taxon>
        <taxon>Talaromyces</taxon>
        <taxon>Talaromyces sect. Islandici</taxon>
    </lineage>
</organism>
<feature type="compositionally biased region" description="Low complexity" evidence="4">
    <location>
        <begin position="833"/>
        <end position="843"/>
    </location>
</feature>
<keyword evidence="3" id="KW-0560">Oxidoreductase</keyword>
<dbReference type="AlphaFoldDB" id="A0A0U1M608"/>
<evidence type="ECO:0000259" key="5">
    <source>
        <dbReference type="Pfam" id="PF01494"/>
    </source>
</evidence>
<dbReference type="OrthoDB" id="2690153at2759"/>
<dbReference type="EMBL" id="CVMT01000008">
    <property type="protein sequence ID" value="CRG90480.1"/>
    <property type="molecule type" value="Genomic_DNA"/>
</dbReference>
<dbReference type="Gene3D" id="3.30.9.10">
    <property type="entry name" value="D-Amino Acid Oxidase, subunit A, domain 2"/>
    <property type="match status" value="1"/>
</dbReference>
<feature type="compositionally biased region" description="Low complexity" evidence="4">
    <location>
        <begin position="774"/>
        <end position="805"/>
    </location>
</feature>
<evidence type="ECO:0000256" key="3">
    <source>
        <dbReference type="ARBA" id="ARBA00023002"/>
    </source>
</evidence>
<keyword evidence="7" id="KW-1185">Reference proteome</keyword>
<dbReference type="Pfam" id="PF01494">
    <property type="entry name" value="FAD_binding_3"/>
    <property type="match status" value="1"/>
</dbReference>
<feature type="compositionally biased region" description="Polar residues" evidence="4">
    <location>
        <begin position="806"/>
        <end position="816"/>
    </location>
</feature>
<sequence length="872" mass="97804">MASTDENNQDRRIIETEFLIVGAGPAGASLACFLAFHGFKGIVISAAPGTADTPRAHITNMAAIECLRDIGLEQELKATSSDGESHMLHTRWCHSMAGEEYARVYSWGNDPVRKGDYVKASPCSPVDIPQTLLEPILVRYATHNGFSTRFNTKFLRFDEDAATGKFTVTVRDTLSNFEYQIRTKYLFGADGARSRIVKQLDLPLYAKPGQGLAINVLVKADLSHLVQHRKGNLHYVFQPDRDYPDFGWWGIVRMVKPWNEWMFILFTTPGTDFNIQPSNEEYLERVKELIGDNTPAEILSVSKWFINETVAEEYSRGNVFCLGDAVHRHPPFNGLGSNTCIQDAYNLAWKIAYVEKGIANPSLLSTYITERQPVGFGIITRANQSYRSHFEILESIGQTAPTLEERVAILDEFKSATPNGVSRRKRFQEGITQSAHEFHGLGIEMGQHYTSTAVYDADETAPYVSGVKDEVLDYIPSTYPGSRLPHAWLNKSIPVTPISTQDLAGHGTFSLFTGIGGGLWHRAAAAVLVSLNVKVNVHVIGFRQEWEDVYHDWTRVRGVEESGAVLARPDRFVAWRAREVLESEQACLKDVGSMPYSVIRPILLKVESPAQLREIEKNSPHIMEDDRELWISFIKRDVPRWEQYELPKEPPSWYDIYTDLVEQVQREVEEDALRLKKAVDKIDSQKSSIFVKDSNFLPQRRRGWKTFQTRSEPKKTSIFNSKRNKALAVPTHRLNSGASEIRHVPQWLVDEHKQPLPVATPRRPTPSNNNLGISSSTTSRTVVSSGSSNRPQMAQSASRPAASPSKTKSTPDSRTILTPKRPTVVRSSGDIRAPTGASSASQSPAPPAPAPIRKRAISNEPKMFMVPKRRRQ</sequence>
<dbReference type="InterPro" id="IPR002938">
    <property type="entry name" value="FAD-bd"/>
</dbReference>
<dbReference type="PANTHER" id="PTHR43004:SF8">
    <property type="entry name" value="FAD-BINDING DOMAIN-CONTAINING PROTEIN-RELATED"/>
    <property type="match status" value="1"/>
</dbReference>
<keyword evidence="1" id="KW-0285">Flavoprotein</keyword>
<feature type="region of interest" description="Disordered" evidence="4">
    <location>
        <begin position="706"/>
        <end position="734"/>
    </location>
</feature>
<evidence type="ECO:0000256" key="1">
    <source>
        <dbReference type="ARBA" id="ARBA00022630"/>
    </source>
</evidence>
<gene>
    <name evidence="6" type="ORF">PISL3812_07524</name>
</gene>
<dbReference type="GO" id="GO:0016709">
    <property type="term" value="F:oxidoreductase activity, acting on paired donors, with incorporation or reduction of molecular oxygen, NAD(P)H as one donor, and incorporation of one atom of oxygen"/>
    <property type="evidence" value="ECO:0007669"/>
    <property type="project" value="UniProtKB-ARBA"/>
</dbReference>
<dbReference type="Gene3D" id="3.50.50.60">
    <property type="entry name" value="FAD/NAD(P)-binding domain"/>
    <property type="match status" value="1"/>
</dbReference>
<name>A0A0U1M608_TALIS</name>
<evidence type="ECO:0000313" key="6">
    <source>
        <dbReference type="EMBL" id="CRG90480.1"/>
    </source>
</evidence>
<evidence type="ECO:0000256" key="4">
    <source>
        <dbReference type="SAM" id="MobiDB-lite"/>
    </source>
</evidence>
<dbReference type="PRINTS" id="PR00420">
    <property type="entry name" value="RNGMNOXGNASE"/>
</dbReference>
<reference evidence="6 7" key="1">
    <citation type="submission" date="2015-04" db="EMBL/GenBank/DDBJ databases">
        <authorList>
            <person name="Syromyatnikov M.Y."/>
            <person name="Popov V.N."/>
        </authorList>
    </citation>
    <scope>NUCLEOTIDE SEQUENCE [LARGE SCALE GENOMIC DNA]</scope>
    <source>
        <strain evidence="6">WF-38-12</strain>
    </source>
</reference>
<dbReference type="Pfam" id="PF21274">
    <property type="entry name" value="Rng_hyd_C"/>
    <property type="match status" value="1"/>
</dbReference>
<protein>
    <submittedName>
        <fullName evidence="6">Phenol 2-monooxygenase</fullName>
    </submittedName>
</protein>
<dbReference type="Gene3D" id="3.40.30.120">
    <property type="match status" value="1"/>
</dbReference>
<evidence type="ECO:0000313" key="7">
    <source>
        <dbReference type="Proteomes" id="UP000054383"/>
    </source>
</evidence>